<dbReference type="PATRIC" id="fig|452.5.peg.195"/>
<dbReference type="RefSeq" id="WP_058482122.1">
    <property type="nucleotide sequence ID" value="NZ_CAAAII010000009.1"/>
</dbReference>
<dbReference type="Pfam" id="PF00563">
    <property type="entry name" value="EAL"/>
    <property type="match status" value="1"/>
</dbReference>
<keyword evidence="2" id="KW-0175">Coiled coil</keyword>
<dbReference type="SMART" id="SM00448">
    <property type="entry name" value="REC"/>
    <property type="match status" value="1"/>
</dbReference>
<dbReference type="InterPro" id="IPR035919">
    <property type="entry name" value="EAL_sf"/>
</dbReference>
<dbReference type="SUPFAM" id="SSF55073">
    <property type="entry name" value="Nucleotide cyclase"/>
    <property type="match status" value="1"/>
</dbReference>
<dbReference type="Gene3D" id="3.20.20.450">
    <property type="entry name" value="EAL domain"/>
    <property type="match status" value="1"/>
</dbReference>
<feature type="domain" description="EAL" evidence="4">
    <location>
        <begin position="387"/>
        <end position="645"/>
    </location>
</feature>
<dbReference type="SUPFAM" id="SSF52172">
    <property type="entry name" value="CheY-like"/>
    <property type="match status" value="1"/>
</dbReference>
<dbReference type="SMART" id="SM00052">
    <property type="entry name" value="EAL"/>
    <property type="match status" value="1"/>
</dbReference>
<name>A0A0W0ZAG7_LEGSP</name>
<dbReference type="InterPro" id="IPR000160">
    <property type="entry name" value="GGDEF_dom"/>
</dbReference>
<evidence type="ECO:0000256" key="1">
    <source>
        <dbReference type="PROSITE-ProRule" id="PRU00169"/>
    </source>
</evidence>
<evidence type="ECO:0000256" key="2">
    <source>
        <dbReference type="SAM" id="Coils"/>
    </source>
</evidence>
<comment type="caution">
    <text evidence="6">The sequence shown here is derived from an EMBL/GenBank/DDBJ whole genome shotgun (WGS) entry which is preliminary data.</text>
</comment>
<dbReference type="PROSITE" id="PS50110">
    <property type="entry name" value="RESPONSE_REGULATORY"/>
    <property type="match status" value="1"/>
</dbReference>
<feature type="domain" description="Response regulatory" evidence="3">
    <location>
        <begin position="7"/>
        <end position="155"/>
    </location>
</feature>
<dbReference type="InterPro" id="IPR011006">
    <property type="entry name" value="CheY-like_superfamily"/>
</dbReference>
<dbReference type="InterPro" id="IPR043128">
    <property type="entry name" value="Rev_trsase/Diguanyl_cyclase"/>
</dbReference>
<evidence type="ECO:0000259" key="3">
    <source>
        <dbReference type="PROSITE" id="PS50110"/>
    </source>
</evidence>
<gene>
    <name evidence="6" type="ORF">Lspi_0180</name>
</gene>
<dbReference type="PANTHER" id="PTHR44757:SF2">
    <property type="entry name" value="BIOFILM ARCHITECTURE MAINTENANCE PROTEIN MBAA"/>
    <property type="match status" value="1"/>
</dbReference>
<sequence>MDKPNYKILVIDDNPMIHKDFRKIFTKNTHKRNRMDSLDELFLEEEEIVNPLGHIQIDSCYSGQEGLLLIQKSIDNNEPYSVAFVDIRMPPGWDGIETVSRIFDIEPNIQIIICSAYSDYSWENMLVEVQHKGRWLLLKKPIDITEVRQMTLALCEKWLLQLDMKGQIEKKTRLLREANKKLELQVKKLISAKEEIKYLAYYDTLTGLPNRFFFKEILEQSLLDTKRNNKFLSVFFLDLDDFKKINDTLGHTAGDLLLKQVSNRLSGFLRASDFVSHHNNNPQNFSMASARLGGDEFTIIIKNINKPEELRNVANRIINVIGDPPYLIENNEININTSIGISVYPRDGTDSVTLIKHADMAMYQAKEHGKNKFNFFDKYLHRIVVEKIMLEQGIRKGLEKKEFFLEYQPKVSISTNAIIGCEALLRWKHPEKGILLPIQFIPVAEESDLILKIDHWVLREACAQIRKWQDVTGFNDIITSINISARLFNDPDIVTIVSDAIQNTGIHANSLELEITESMLLNTGETTIKRLNDLRHLLNRGVKISVDDFGIGYSSLNYLGKLPLDTLKIDHSFVDRIGIDVNQTSIIKAIINLSHELKLNVIAEGVETQDQFAFLKKAGCDEIQGYILAKPMSAAKFIRFVKNWRKSGGQISGKNNQSRDS</sequence>
<dbReference type="NCBIfam" id="TIGR00254">
    <property type="entry name" value="GGDEF"/>
    <property type="match status" value="1"/>
</dbReference>
<dbReference type="Pfam" id="PF00990">
    <property type="entry name" value="GGDEF"/>
    <property type="match status" value="1"/>
</dbReference>
<dbReference type="SUPFAM" id="SSF141868">
    <property type="entry name" value="EAL domain-like"/>
    <property type="match status" value="1"/>
</dbReference>
<dbReference type="Gene3D" id="3.30.70.270">
    <property type="match status" value="1"/>
</dbReference>
<evidence type="ECO:0000313" key="7">
    <source>
        <dbReference type="Proteomes" id="UP000054877"/>
    </source>
</evidence>
<protein>
    <submittedName>
        <fullName evidence="6">Inner membrane protein/sensory box protein LssE</fullName>
    </submittedName>
</protein>
<dbReference type="OrthoDB" id="9804951at2"/>
<dbReference type="InterPro" id="IPR001789">
    <property type="entry name" value="Sig_transdc_resp-reg_receiver"/>
</dbReference>
<dbReference type="CDD" id="cd01948">
    <property type="entry name" value="EAL"/>
    <property type="match status" value="1"/>
</dbReference>
<dbReference type="InterPro" id="IPR029787">
    <property type="entry name" value="Nucleotide_cyclase"/>
</dbReference>
<dbReference type="Pfam" id="PF00072">
    <property type="entry name" value="Response_reg"/>
    <property type="match status" value="1"/>
</dbReference>
<dbReference type="PROSITE" id="PS50883">
    <property type="entry name" value="EAL"/>
    <property type="match status" value="1"/>
</dbReference>
<feature type="coiled-coil region" evidence="2">
    <location>
        <begin position="168"/>
        <end position="195"/>
    </location>
</feature>
<keyword evidence="1" id="KW-0597">Phosphoprotein</keyword>
<feature type="domain" description="GGDEF" evidence="5">
    <location>
        <begin position="230"/>
        <end position="378"/>
    </location>
</feature>
<reference evidence="6 7" key="1">
    <citation type="submission" date="2015-11" db="EMBL/GenBank/DDBJ databases">
        <title>Genomic analysis of 38 Legionella species identifies large and diverse effector repertoires.</title>
        <authorList>
            <person name="Burstein D."/>
            <person name="Amaro F."/>
            <person name="Zusman T."/>
            <person name="Lifshitz Z."/>
            <person name="Cohen O."/>
            <person name="Gilbert J.A."/>
            <person name="Pupko T."/>
            <person name="Shuman H.A."/>
            <person name="Segal G."/>
        </authorList>
    </citation>
    <scope>NUCLEOTIDE SEQUENCE [LARGE SCALE GENOMIC DNA]</scope>
    <source>
        <strain evidence="6 7">Mt.St.Helens-9</strain>
    </source>
</reference>
<evidence type="ECO:0000259" key="5">
    <source>
        <dbReference type="PROSITE" id="PS50887"/>
    </source>
</evidence>
<accession>A0A0W0ZAG7</accession>
<dbReference type="PANTHER" id="PTHR44757">
    <property type="entry name" value="DIGUANYLATE CYCLASE DGCP"/>
    <property type="match status" value="1"/>
</dbReference>
<dbReference type="GO" id="GO:0000160">
    <property type="term" value="P:phosphorelay signal transduction system"/>
    <property type="evidence" value="ECO:0007669"/>
    <property type="project" value="InterPro"/>
</dbReference>
<evidence type="ECO:0000313" key="6">
    <source>
        <dbReference type="EMBL" id="KTD66117.1"/>
    </source>
</evidence>
<dbReference type="Proteomes" id="UP000054877">
    <property type="component" value="Unassembled WGS sequence"/>
</dbReference>
<dbReference type="InterPro" id="IPR001633">
    <property type="entry name" value="EAL_dom"/>
</dbReference>
<dbReference type="CDD" id="cd01949">
    <property type="entry name" value="GGDEF"/>
    <property type="match status" value="1"/>
</dbReference>
<dbReference type="Gene3D" id="3.40.50.2300">
    <property type="match status" value="1"/>
</dbReference>
<organism evidence="6 7">
    <name type="scientific">Legionella spiritensis</name>
    <dbReference type="NCBI Taxonomy" id="452"/>
    <lineage>
        <taxon>Bacteria</taxon>
        <taxon>Pseudomonadati</taxon>
        <taxon>Pseudomonadota</taxon>
        <taxon>Gammaproteobacteria</taxon>
        <taxon>Legionellales</taxon>
        <taxon>Legionellaceae</taxon>
        <taxon>Legionella</taxon>
    </lineage>
</organism>
<dbReference type="STRING" id="452.Lspi_0180"/>
<proteinExistence type="predicted"/>
<dbReference type="PROSITE" id="PS50887">
    <property type="entry name" value="GGDEF"/>
    <property type="match status" value="1"/>
</dbReference>
<dbReference type="AlphaFoldDB" id="A0A0W0ZAG7"/>
<evidence type="ECO:0000259" key="4">
    <source>
        <dbReference type="PROSITE" id="PS50883"/>
    </source>
</evidence>
<dbReference type="EMBL" id="LNYX01000002">
    <property type="protein sequence ID" value="KTD66117.1"/>
    <property type="molecule type" value="Genomic_DNA"/>
</dbReference>
<dbReference type="InterPro" id="IPR052155">
    <property type="entry name" value="Biofilm_reg_signaling"/>
</dbReference>
<keyword evidence="7" id="KW-1185">Reference proteome</keyword>
<dbReference type="SMART" id="SM00267">
    <property type="entry name" value="GGDEF"/>
    <property type="match status" value="1"/>
</dbReference>
<feature type="modified residue" description="4-aspartylphosphate" evidence="1">
    <location>
        <position position="86"/>
    </location>
</feature>